<dbReference type="PRINTS" id="PR00620">
    <property type="entry name" value="HISTONEH2A"/>
</dbReference>
<dbReference type="Gene3D" id="1.10.20.10">
    <property type="entry name" value="Histone, subunit A"/>
    <property type="match status" value="1"/>
</dbReference>
<dbReference type="InterPro" id="IPR032454">
    <property type="entry name" value="Histone_H2A_C"/>
</dbReference>
<proteinExistence type="predicted"/>
<sequence length="172" mass="19054">MAGNSGYRRRLKLPERKIGIIMTGKSFREENSLATQVRNDEELGKLLAGVIIAHAGVLPNICSVLVPQRSEKTSTEPKDFSNVLHQLPMRRYNILLAQPLKASPPLVAAAKSYIQPMVSGSENVTVGQNVYNAERNGDSMYKGFKFKSAKQPVKCTHISNQISIIVQMLYPN</sequence>
<dbReference type="Pfam" id="PF16211">
    <property type="entry name" value="Histone_H2A_C"/>
    <property type="match status" value="1"/>
</dbReference>
<dbReference type="InterPro" id="IPR009072">
    <property type="entry name" value="Histone-fold"/>
</dbReference>
<dbReference type="Proteomes" id="UP001472677">
    <property type="component" value="Unassembled WGS sequence"/>
</dbReference>
<protein>
    <recommendedName>
        <fullName evidence="1">Histone H2A C-terminal domain-containing protein</fullName>
    </recommendedName>
</protein>
<keyword evidence="3" id="KW-1185">Reference proteome</keyword>
<dbReference type="EMBL" id="JBBPBM010000024">
    <property type="protein sequence ID" value="KAK8543286.1"/>
    <property type="molecule type" value="Genomic_DNA"/>
</dbReference>
<comment type="caution">
    <text evidence="2">The sequence shown here is derived from an EMBL/GenBank/DDBJ whole genome shotgun (WGS) entry which is preliminary data.</text>
</comment>
<feature type="domain" description="Histone H2A C-terminal" evidence="1">
    <location>
        <begin position="41"/>
        <end position="74"/>
    </location>
</feature>
<name>A0ABR2DPC7_9ROSI</name>
<evidence type="ECO:0000259" key="1">
    <source>
        <dbReference type="Pfam" id="PF16211"/>
    </source>
</evidence>
<organism evidence="2 3">
    <name type="scientific">Hibiscus sabdariffa</name>
    <name type="common">roselle</name>
    <dbReference type="NCBI Taxonomy" id="183260"/>
    <lineage>
        <taxon>Eukaryota</taxon>
        <taxon>Viridiplantae</taxon>
        <taxon>Streptophyta</taxon>
        <taxon>Embryophyta</taxon>
        <taxon>Tracheophyta</taxon>
        <taxon>Spermatophyta</taxon>
        <taxon>Magnoliopsida</taxon>
        <taxon>eudicotyledons</taxon>
        <taxon>Gunneridae</taxon>
        <taxon>Pentapetalae</taxon>
        <taxon>rosids</taxon>
        <taxon>malvids</taxon>
        <taxon>Malvales</taxon>
        <taxon>Malvaceae</taxon>
        <taxon>Malvoideae</taxon>
        <taxon>Hibiscus</taxon>
    </lineage>
</organism>
<dbReference type="InterPro" id="IPR002119">
    <property type="entry name" value="Histone_H2A"/>
</dbReference>
<evidence type="ECO:0000313" key="3">
    <source>
        <dbReference type="Proteomes" id="UP001472677"/>
    </source>
</evidence>
<gene>
    <name evidence="2" type="ORF">V6N12_015845</name>
</gene>
<reference evidence="2 3" key="1">
    <citation type="journal article" date="2024" name="G3 (Bethesda)">
        <title>Genome assembly of Hibiscus sabdariffa L. provides insights into metabolisms of medicinal natural products.</title>
        <authorList>
            <person name="Kim T."/>
        </authorList>
    </citation>
    <scope>NUCLEOTIDE SEQUENCE [LARGE SCALE GENOMIC DNA]</scope>
    <source>
        <strain evidence="2">TK-2024</strain>
        <tissue evidence="2">Old leaves</tissue>
    </source>
</reference>
<evidence type="ECO:0000313" key="2">
    <source>
        <dbReference type="EMBL" id="KAK8543286.1"/>
    </source>
</evidence>
<accession>A0ABR2DPC7</accession>